<dbReference type="Gene3D" id="3.30.40.10">
    <property type="entry name" value="Zinc/RING finger domain, C3HC4 (zinc finger)"/>
    <property type="match status" value="1"/>
</dbReference>
<dbReference type="EMBL" id="AWUE01023842">
    <property type="protein sequence ID" value="OMO52526.1"/>
    <property type="molecule type" value="Genomic_DNA"/>
</dbReference>
<evidence type="ECO:0000256" key="1">
    <source>
        <dbReference type="ARBA" id="ARBA00004123"/>
    </source>
</evidence>
<feature type="compositionally biased region" description="Basic and acidic residues" evidence="6">
    <location>
        <begin position="723"/>
        <end position="742"/>
    </location>
</feature>
<evidence type="ECO:0000256" key="4">
    <source>
        <dbReference type="ARBA" id="ARBA00022833"/>
    </source>
</evidence>
<dbReference type="OrthoDB" id="106784at2759"/>
<feature type="region of interest" description="Disordered" evidence="6">
    <location>
        <begin position="484"/>
        <end position="742"/>
    </location>
</feature>
<feature type="compositionally biased region" description="Polar residues" evidence="6">
    <location>
        <begin position="371"/>
        <end position="392"/>
    </location>
</feature>
<dbReference type="GO" id="GO:0006397">
    <property type="term" value="P:mRNA processing"/>
    <property type="evidence" value="ECO:0007669"/>
    <property type="project" value="InterPro"/>
</dbReference>
<dbReference type="Gene3D" id="4.10.60.10">
    <property type="entry name" value="Zinc finger, CCHC-type"/>
    <property type="match status" value="1"/>
</dbReference>
<evidence type="ECO:0000313" key="8">
    <source>
        <dbReference type="EMBL" id="OMO52526.1"/>
    </source>
</evidence>
<dbReference type="PROSITE" id="PS51282">
    <property type="entry name" value="DWNN"/>
    <property type="match status" value="1"/>
</dbReference>
<feature type="compositionally biased region" description="Basic residues" evidence="6">
    <location>
        <begin position="586"/>
        <end position="595"/>
    </location>
</feature>
<gene>
    <name evidence="8" type="ORF">COLO4_37135</name>
</gene>
<dbReference type="GO" id="GO:0061630">
    <property type="term" value="F:ubiquitin protein ligase activity"/>
    <property type="evidence" value="ECO:0007669"/>
    <property type="project" value="InterPro"/>
</dbReference>
<dbReference type="GO" id="GO:0005634">
    <property type="term" value="C:nucleus"/>
    <property type="evidence" value="ECO:0007669"/>
    <property type="project" value="UniProtKB-SubCell"/>
</dbReference>
<evidence type="ECO:0000256" key="5">
    <source>
        <dbReference type="ARBA" id="ARBA00023242"/>
    </source>
</evidence>
<feature type="compositionally biased region" description="Low complexity" evidence="6">
    <location>
        <begin position="602"/>
        <end position="617"/>
    </location>
</feature>
<keyword evidence="2" id="KW-0479">Metal-binding</keyword>
<organism evidence="8 9">
    <name type="scientific">Corchorus olitorius</name>
    <dbReference type="NCBI Taxonomy" id="93759"/>
    <lineage>
        <taxon>Eukaryota</taxon>
        <taxon>Viridiplantae</taxon>
        <taxon>Streptophyta</taxon>
        <taxon>Embryophyta</taxon>
        <taxon>Tracheophyta</taxon>
        <taxon>Spermatophyta</taxon>
        <taxon>Magnoliopsida</taxon>
        <taxon>eudicotyledons</taxon>
        <taxon>Gunneridae</taxon>
        <taxon>Pentapetalae</taxon>
        <taxon>rosids</taxon>
        <taxon>malvids</taxon>
        <taxon>Malvales</taxon>
        <taxon>Malvaceae</taxon>
        <taxon>Grewioideae</taxon>
        <taxon>Apeibeae</taxon>
        <taxon>Corchorus</taxon>
    </lineage>
</organism>
<dbReference type="AlphaFoldDB" id="A0A1R3G373"/>
<sequence length="742" mass="82248">MAVYYKFKSAKDFDSIAMDGPFISVGTLKEKIFESKHLGRGTDFDLVVTNAQTNEEYLDEAMLIPKNTSVLIRRVPGRPRMPIVAAQEPKVENLIENAQPEKSNFLDADSSVQKYPEDSEWDEFGNDLYSIPETLPVQSGNPLPDAPPANKADEDSKIKALIDTPALDWQRQGADGFGPGRGFGRGMERKTPPQGYVCHRWHFIQHCPTNGDPNYDIKRVKPPTGIPKSMLMATPDGSYALPSGAVAVLKPNEAAFEKEIEGLPSTRSVGDLPPELHCPLCKEVMKDAVLTSKCCFMSFCDKCIRDHIISKSVCVCGAKNILADDLLPNKTLRDTINRILESGNSSADNAGSTFQVQDMESARCPQPKVPSPTTSAASKGEQKPTSAKQESLNLEDKANEVKPGMDGFMGPYAGAMPYMGGYGLGPLDMPFGGVNVMPPDPFGAQYMFPPVPPQRCLDLAEFGMGMNVPPPIMSREEFEARQADLRRKRENERRGEREFSRDRELGREVSSSGGDVSLLKSKSKPIPQMMGGDHRHEIPRHRSDRTTPERSLRDHEVPPRPAKRKADQHHDRERDYDYDDHDRDRDRHHHHHHHKSESSKLAPETAPKAASAASIAAMDKKHKASVFSRISFPEGEVSKKRKLSSDAPVSSGHHKPSSNGYYDDYKTSSAVAKVASATGGGGGRKSSSSNAVDYESSDDDRHFKRKPSRYESSPPPSAEWEEEARHSRGSRERERSSYSKHR</sequence>
<protein>
    <submittedName>
        <fullName evidence="8">Zinc finger, RING/FYVE/PHD-type</fullName>
    </submittedName>
</protein>
<dbReference type="SUPFAM" id="SSF57850">
    <property type="entry name" value="RING/U-box"/>
    <property type="match status" value="1"/>
</dbReference>
<reference evidence="9" key="1">
    <citation type="submission" date="2013-09" db="EMBL/GenBank/DDBJ databases">
        <title>Corchorus olitorius genome sequencing.</title>
        <authorList>
            <person name="Alam M."/>
            <person name="Haque M.S."/>
            <person name="Islam M.S."/>
            <person name="Emdad E.M."/>
            <person name="Islam M.M."/>
            <person name="Ahmed B."/>
            <person name="Halim A."/>
            <person name="Hossen Q.M.M."/>
            <person name="Hossain M.Z."/>
            <person name="Ahmed R."/>
            <person name="Khan M.M."/>
            <person name="Islam R."/>
            <person name="Rashid M.M."/>
            <person name="Khan S.A."/>
            <person name="Rahman M.S."/>
            <person name="Alam M."/>
            <person name="Yahiya A.S."/>
            <person name="Khan M.S."/>
            <person name="Azam M.S."/>
            <person name="Haque T."/>
            <person name="Lashkar M.Z.H."/>
            <person name="Akhand A.I."/>
            <person name="Morshed G."/>
            <person name="Roy S."/>
            <person name="Uddin K.S."/>
            <person name="Rabeya T."/>
            <person name="Hossain A.S."/>
            <person name="Chowdhury A."/>
            <person name="Snigdha A.R."/>
            <person name="Mortoza M.S."/>
            <person name="Matin S.A."/>
            <person name="Hoque S.M.E."/>
            <person name="Islam M.K."/>
            <person name="Roy D.K."/>
            <person name="Haider R."/>
            <person name="Moosa M.M."/>
            <person name="Elias S.M."/>
            <person name="Hasan A.M."/>
            <person name="Jahan S."/>
            <person name="Shafiuddin M."/>
            <person name="Mahmood N."/>
            <person name="Shommy N.S."/>
        </authorList>
    </citation>
    <scope>NUCLEOTIDE SEQUENCE [LARGE SCALE GENOMIC DNA]</scope>
    <source>
        <strain evidence="9">cv. O-4</strain>
    </source>
</reference>
<evidence type="ECO:0000256" key="6">
    <source>
        <dbReference type="SAM" id="MobiDB-lite"/>
    </source>
</evidence>
<dbReference type="Proteomes" id="UP000187203">
    <property type="component" value="Unassembled WGS sequence"/>
</dbReference>
<keyword evidence="9" id="KW-1185">Reference proteome</keyword>
<comment type="subcellular location">
    <subcellularLocation>
        <location evidence="1">Nucleus</location>
    </subcellularLocation>
</comment>
<evidence type="ECO:0000256" key="2">
    <source>
        <dbReference type="ARBA" id="ARBA00022723"/>
    </source>
</evidence>
<evidence type="ECO:0000259" key="7">
    <source>
        <dbReference type="PROSITE" id="PS51282"/>
    </source>
</evidence>
<dbReference type="GO" id="GO:0008270">
    <property type="term" value="F:zinc ion binding"/>
    <property type="evidence" value="ECO:0007669"/>
    <property type="project" value="UniProtKB-KW"/>
</dbReference>
<keyword evidence="3" id="KW-0863">Zinc-finger</keyword>
<dbReference type="GO" id="GO:0006511">
    <property type="term" value="P:ubiquitin-dependent protein catabolic process"/>
    <property type="evidence" value="ECO:0007669"/>
    <property type="project" value="TreeGrafter"/>
</dbReference>
<evidence type="ECO:0000256" key="3">
    <source>
        <dbReference type="ARBA" id="ARBA00022771"/>
    </source>
</evidence>
<dbReference type="PANTHER" id="PTHR15439">
    <property type="entry name" value="RETINOBLASTOMA-BINDING PROTEIN 6"/>
    <property type="match status" value="1"/>
</dbReference>
<feature type="region of interest" description="Disordered" evidence="6">
    <location>
        <begin position="356"/>
        <end position="405"/>
    </location>
</feature>
<dbReference type="InterPro" id="IPR014891">
    <property type="entry name" value="DWNN_domain"/>
</dbReference>
<dbReference type="InterPro" id="IPR013083">
    <property type="entry name" value="Znf_RING/FYVE/PHD"/>
</dbReference>
<dbReference type="SMART" id="SM01180">
    <property type="entry name" value="DWNN"/>
    <property type="match status" value="1"/>
</dbReference>
<comment type="caution">
    <text evidence="8">The sequence shown here is derived from an EMBL/GenBank/DDBJ whole genome shotgun (WGS) entry which is preliminary data.</text>
</comment>
<dbReference type="PANTHER" id="PTHR15439:SF0">
    <property type="entry name" value="CELL DIVISION CYCLE AND APOPTOSIS REGULATOR PROTEIN 1-RELATED"/>
    <property type="match status" value="1"/>
</dbReference>
<accession>A0A1R3G373</accession>
<name>A0A1R3G373_9ROSI</name>
<feature type="compositionally biased region" description="Low complexity" evidence="6">
    <location>
        <begin position="667"/>
        <end position="677"/>
    </location>
</feature>
<feature type="compositionally biased region" description="Basic and acidic residues" evidence="6">
    <location>
        <begin position="484"/>
        <end position="507"/>
    </location>
</feature>
<dbReference type="GO" id="GO:0016567">
    <property type="term" value="P:protein ubiquitination"/>
    <property type="evidence" value="ECO:0007669"/>
    <property type="project" value="InterPro"/>
</dbReference>
<evidence type="ECO:0000313" key="9">
    <source>
        <dbReference type="Proteomes" id="UP000187203"/>
    </source>
</evidence>
<keyword evidence="5" id="KW-0539">Nucleus</keyword>
<dbReference type="Pfam" id="PF08783">
    <property type="entry name" value="DWNN"/>
    <property type="match status" value="1"/>
</dbReference>
<dbReference type="InterPro" id="IPR033489">
    <property type="entry name" value="RBBP6"/>
</dbReference>
<dbReference type="Gene3D" id="3.10.20.90">
    <property type="entry name" value="Phosphatidylinositol 3-kinase Catalytic Subunit, Chain A, domain 1"/>
    <property type="match status" value="1"/>
</dbReference>
<feature type="domain" description="DWNN" evidence="7">
    <location>
        <begin position="3"/>
        <end position="76"/>
    </location>
</feature>
<feature type="compositionally biased region" description="Basic and acidic residues" evidence="6">
    <location>
        <begin position="532"/>
        <end position="585"/>
    </location>
</feature>
<proteinExistence type="predicted"/>
<dbReference type="STRING" id="93759.A0A1R3G373"/>
<keyword evidence="4" id="KW-0862">Zinc</keyword>
<dbReference type="CDD" id="cd16620">
    <property type="entry name" value="vRING-HC-C4C4_RBBP6"/>
    <property type="match status" value="1"/>
</dbReference>